<keyword evidence="14" id="KW-1185">Reference proteome</keyword>
<dbReference type="Proteomes" id="UP000886700">
    <property type="component" value="Unplaced"/>
</dbReference>
<evidence type="ECO:0000256" key="13">
    <source>
        <dbReference type="SAM" id="Phobius"/>
    </source>
</evidence>
<dbReference type="GO" id="GO:0032259">
    <property type="term" value="P:methylation"/>
    <property type="evidence" value="ECO:0007669"/>
    <property type="project" value="UniProtKB-KW"/>
</dbReference>
<evidence type="ECO:0000256" key="12">
    <source>
        <dbReference type="ARBA" id="ARBA00078098"/>
    </source>
</evidence>
<dbReference type="AlphaFoldDB" id="A0A1U7Q3E4"/>
<sequence>MSLRYFFLDSHPGSGNMVDSTSGLPGSFAMERGEIPEEERQSGHVLPASLESASLKKNNWGLLFPGILGGALVTLYAVATPFITPALRKVCLPFVPATSKQTENVVKMLRHRRGSLVDIGSGDGRIVIAAAKEGFPAVGYELNPWLVWYSRYRAWREGVHGSTKFYVSDLWKVTFAQYSNVVIFGVPQMMPQLEKKLELELEDDARVIACRFPFPHWTPDHTTGEGIDTVWAYDMSTFRGREKRA</sequence>
<dbReference type="GO" id="GO:0016279">
    <property type="term" value="F:protein-lysine N-methyltransferase activity"/>
    <property type="evidence" value="ECO:0007669"/>
    <property type="project" value="InterPro"/>
</dbReference>
<organism evidence="14 15">
    <name type="scientific">Mesocricetus auratus</name>
    <name type="common">Golden hamster</name>
    <dbReference type="NCBI Taxonomy" id="10036"/>
    <lineage>
        <taxon>Eukaryota</taxon>
        <taxon>Metazoa</taxon>
        <taxon>Chordata</taxon>
        <taxon>Craniata</taxon>
        <taxon>Vertebrata</taxon>
        <taxon>Euteleostomi</taxon>
        <taxon>Mammalia</taxon>
        <taxon>Eutheria</taxon>
        <taxon>Euarchontoglires</taxon>
        <taxon>Glires</taxon>
        <taxon>Rodentia</taxon>
        <taxon>Myomorpha</taxon>
        <taxon>Muroidea</taxon>
        <taxon>Cricetidae</taxon>
        <taxon>Cricetinae</taxon>
        <taxon>Mesocricetus</taxon>
    </lineage>
</organism>
<gene>
    <name evidence="15" type="primary">Atpsckmt</name>
</gene>
<evidence type="ECO:0000256" key="1">
    <source>
        <dbReference type="ARBA" id="ARBA00004304"/>
    </source>
</evidence>
<dbReference type="RefSeq" id="XP_005065524.2">
    <property type="nucleotide sequence ID" value="XM_005065467.4"/>
</dbReference>
<dbReference type="GO" id="GO:1905706">
    <property type="term" value="P:regulation of mitochondrial ATP synthesis coupled proton transport"/>
    <property type="evidence" value="ECO:0007669"/>
    <property type="project" value="UniProtKB-ARBA"/>
</dbReference>
<dbReference type="PANTHER" id="PTHR13610">
    <property type="entry name" value="METHYLTRANSFERASE DOMAIN-CONTAINING PROTEIN"/>
    <property type="match status" value="1"/>
</dbReference>
<accession>A0A1U7Q3E4</accession>
<dbReference type="SUPFAM" id="SSF53335">
    <property type="entry name" value="S-adenosyl-L-methionine-dependent methyltransferases"/>
    <property type="match status" value="1"/>
</dbReference>
<feature type="transmembrane region" description="Helical" evidence="13">
    <location>
        <begin position="60"/>
        <end position="79"/>
    </location>
</feature>
<evidence type="ECO:0000256" key="7">
    <source>
        <dbReference type="ARBA" id="ARBA00022989"/>
    </source>
</evidence>
<dbReference type="InterPro" id="IPR029063">
    <property type="entry name" value="SAM-dependent_MTases_sf"/>
</dbReference>
<evidence type="ECO:0000256" key="11">
    <source>
        <dbReference type="ARBA" id="ARBA00071036"/>
    </source>
</evidence>
<evidence type="ECO:0000256" key="8">
    <source>
        <dbReference type="ARBA" id="ARBA00023128"/>
    </source>
</evidence>
<reference evidence="15" key="1">
    <citation type="submission" date="2025-08" db="UniProtKB">
        <authorList>
            <consortium name="RefSeq"/>
        </authorList>
    </citation>
    <scope>IDENTIFICATION</scope>
    <source>
        <tissue evidence="15">Liver</tissue>
    </source>
</reference>
<dbReference type="Gene3D" id="3.40.50.150">
    <property type="entry name" value="Vaccinia Virus protein VP39"/>
    <property type="match status" value="1"/>
</dbReference>
<dbReference type="InterPro" id="IPR026170">
    <property type="entry name" value="FAM173A/B"/>
</dbReference>
<dbReference type="GO" id="GO:1904058">
    <property type="term" value="P:positive regulation of sensory perception of pain"/>
    <property type="evidence" value="ECO:0007669"/>
    <property type="project" value="UniProtKB-ARBA"/>
</dbReference>
<dbReference type="STRING" id="10036.ENSMAUP00000018976"/>
<keyword evidence="7 13" id="KW-1133">Transmembrane helix</keyword>
<dbReference type="OrthoDB" id="66144at2759"/>
<keyword evidence="8" id="KW-0496">Mitochondrion</keyword>
<keyword evidence="6 13" id="KW-0812">Transmembrane</keyword>
<name>A0A1U7Q3E4_MESAU</name>
<proteinExistence type="inferred from homology"/>
<evidence type="ECO:0000256" key="4">
    <source>
        <dbReference type="ARBA" id="ARBA00022679"/>
    </source>
</evidence>
<evidence type="ECO:0000256" key="5">
    <source>
        <dbReference type="ARBA" id="ARBA00022691"/>
    </source>
</evidence>
<keyword evidence="5" id="KW-0949">S-adenosyl-L-methionine</keyword>
<dbReference type="GO" id="GO:0031966">
    <property type="term" value="C:mitochondrial membrane"/>
    <property type="evidence" value="ECO:0007669"/>
    <property type="project" value="UniProtKB-SubCell"/>
</dbReference>
<dbReference type="PANTHER" id="PTHR13610:SF8">
    <property type="entry name" value="ATP SYNTHASE SUBUNIT C LYSINE N-METHYLTRANSFERASE"/>
    <property type="match status" value="1"/>
</dbReference>
<evidence type="ECO:0000313" key="14">
    <source>
        <dbReference type="Proteomes" id="UP000886700"/>
    </source>
</evidence>
<keyword evidence="3" id="KW-0489">Methyltransferase</keyword>
<evidence type="ECO:0000256" key="9">
    <source>
        <dbReference type="ARBA" id="ARBA00023136"/>
    </source>
</evidence>
<evidence type="ECO:0000256" key="6">
    <source>
        <dbReference type="ARBA" id="ARBA00022692"/>
    </source>
</evidence>
<protein>
    <recommendedName>
        <fullName evidence="11">ATP synthase subunit C lysine N-methyltransferase</fullName>
    </recommendedName>
    <alternativeName>
        <fullName evidence="12">Protein N-lysine methyltransferase FAM173B</fullName>
    </alternativeName>
</protein>
<comment type="similarity">
    <text evidence="2">Belongs to the ANT/ATPSC lysine N-methyltransferase family.</text>
</comment>
<keyword evidence="4" id="KW-0808">Transferase</keyword>
<comment type="subcellular location">
    <subcellularLocation>
        <location evidence="1">Mitochondrion membrane</location>
        <topology evidence="1">Single-pass membrane protein</topology>
    </subcellularLocation>
</comment>
<dbReference type="FunFam" id="3.40.50.150:FF:000141">
    <property type="entry name" value="ATP synthase c subunit lysine N-methyltransferase"/>
    <property type="match status" value="1"/>
</dbReference>
<keyword evidence="9 13" id="KW-0472">Membrane</keyword>
<comment type="function">
    <text evidence="10">Mitochondrial protein-lysine N-methyltransferase that trimethylates ATP synthase subunit C, ATP5MC1 and ATP5MC2. Trimethylation is required for proper incorporation of the C subunit into the ATP synthase complex and mitochondrial respiration. Promotes chronic pain. Involved in persistent inflammatory and neuropathic pain: methyltransferase activity in the mitochondria of sensory neurons promotes chronic pain via a pathway that depends on the production of reactive oxygen species (ROS) and on the engagement of spinal cord microglia.</text>
</comment>
<evidence type="ECO:0000256" key="10">
    <source>
        <dbReference type="ARBA" id="ARBA00054499"/>
    </source>
</evidence>
<evidence type="ECO:0000313" key="15">
    <source>
        <dbReference type="RefSeq" id="XP_005065524.2"/>
    </source>
</evidence>
<dbReference type="eggNOG" id="KOG4058">
    <property type="taxonomic scope" value="Eukaryota"/>
</dbReference>
<evidence type="ECO:0000256" key="2">
    <source>
        <dbReference type="ARBA" id="ARBA00010633"/>
    </source>
</evidence>
<dbReference type="KEGG" id="maua:101839250"/>
<evidence type="ECO:0000256" key="3">
    <source>
        <dbReference type="ARBA" id="ARBA00022603"/>
    </source>
</evidence>